<dbReference type="Proteomes" id="UP001646157">
    <property type="component" value="Unassembled WGS sequence"/>
</dbReference>
<dbReference type="InterPro" id="IPR004360">
    <property type="entry name" value="Glyas_Fos-R_dOase_dom"/>
</dbReference>
<organism evidence="2 3">
    <name type="scientific">Rossellomorea pakistanensis</name>
    <dbReference type="NCBI Taxonomy" id="992288"/>
    <lineage>
        <taxon>Bacteria</taxon>
        <taxon>Bacillati</taxon>
        <taxon>Bacillota</taxon>
        <taxon>Bacilli</taxon>
        <taxon>Bacillales</taxon>
        <taxon>Bacillaceae</taxon>
        <taxon>Rossellomorea</taxon>
    </lineage>
</organism>
<proteinExistence type="predicted"/>
<sequence>MSYFKGLLQTNLQVRDIKSSVNWYVQKLQLIVIADYGTTVVLSFSNSSKYEGGIDETPVLCLIENKESPIQSSTYPVLQISDNMCEKLYEHLQQNGVSVEMNPTHHGHFKFYDPDGNVLEAFCPSIYK</sequence>
<gene>
    <name evidence="2" type="ORF">JOC86_002762</name>
</gene>
<dbReference type="Gene3D" id="3.10.180.10">
    <property type="entry name" value="2,3-Dihydroxybiphenyl 1,2-Dioxygenase, domain 1"/>
    <property type="match status" value="1"/>
</dbReference>
<evidence type="ECO:0000259" key="1">
    <source>
        <dbReference type="Pfam" id="PF00903"/>
    </source>
</evidence>
<dbReference type="RefSeq" id="WP_205173335.1">
    <property type="nucleotide sequence ID" value="NZ_JAFBDZ010000002.1"/>
</dbReference>
<evidence type="ECO:0000313" key="2">
    <source>
        <dbReference type="EMBL" id="MBM7586220.1"/>
    </source>
</evidence>
<protein>
    <submittedName>
        <fullName evidence="2">Catechol 2,3-dioxygenase-like lactoylglutathione lyase family enzyme</fullName>
    </submittedName>
</protein>
<keyword evidence="3" id="KW-1185">Reference proteome</keyword>
<dbReference type="EMBL" id="JAFBDZ010000002">
    <property type="protein sequence ID" value="MBM7586220.1"/>
    <property type="molecule type" value="Genomic_DNA"/>
</dbReference>
<reference evidence="2 3" key="1">
    <citation type="submission" date="2021-01" db="EMBL/GenBank/DDBJ databases">
        <title>Genomic Encyclopedia of Type Strains, Phase IV (KMG-IV): sequencing the most valuable type-strain genomes for metagenomic binning, comparative biology and taxonomic classification.</title>
        <authorList>
            <person name="Goeker M."/>
        </authorList>
    </citation>
    <scope>NUCLEOTIDE SEQUENCE [LARGE SCALE GENOMIC DNA]</scope>
    <source>
        <strain evidence="2 3">DSM 24834</strain>
    </source>
</reference>
<dbReference type="Pfam" id="PF00903">
    <property type="entry name" value="Glyoxalase"/>
    <property type="match status" value="1"/>
</dbReference>
<feature type="domain" description="Glyoxalase/fosfomycin resistance/dioxygenase" evidence="1">
    <location>
        <begin position="7"/>
        <end position="120"/>
    </location>
</feature>
<dbReference type="InterPro" id="IPR029068">
    <property type="entry name" value="Glyas_Bleomycin-R_OHBP_Dase"/>
</dbReference>
<name>A0ABS2NEE1_9BACI</name>
<dbReference type="SUPFAM" id="SSF54593">
    <property type="entry name" value="Glyoxalase/Bleomycin resistance protein/Dihydroxybiphenyl dioxygenase"/>
    <property type="match status" value="1"/>
</dbReference>
<comment type="caution">
    <text evidence="2">The sequence shown here is derived from an EMBL/GenBank/DDBJ whole genome shotgun (WGS) entry which is preliminary data.</text>
</comment>
<accession>A0ABS2NEE1</accession>
<evidence type="ECO:0000313" key="3">
    <source>
        <dbReference type="Proteomes" id="UP001646157"/>
    </source>
</evidence>